<dbReference type="GO" id="GO:0009279">
    <property type="term" value="C:cell outer membrane"/>
    <property type="evidence" value="ECO:0007669"/>
    <property type="project" value="UniProtKB-UniRule"/>
</dbReference>
<feature type="signal peptide" evidence="10">
    <location>
        <begin position="1"/>
        <end position="26"/>
    </location>
</feature>
<keyword evidence="3" id="KW-0812">Transmembrane</keyword>
<feature type="domain" description="POTRA" evidence="11">
    <location>
        <begin position="349"/>
        <end position="435"/>
    </location>
</feature>
<evidence type="ECO:0000256" key="5">
    <source>
        <dbReference type="ARBA" id="ARBA00022737"/>
    </source>
</evidence>
<keyword evidence="5" id="KW-0677">Repeat</keyword>
<evidence type="ECO:0000313" key="12">
    <source>
        <dbReference type="EMBL" id="SBW03655.1"/>
    </source>
</evidence>
<accession>A0A212JWH8</accession>
<feature type="region of interest" description="Disordered" evidence="9">
    <location>
        <begin position="37"/>
        <end position="60"/>
    </location>
</feature>
<keyword evidence="6" id="KW-0472">Membrane</keyword>
<sequence>MTRWAKLAGVCMAAAVLLLSAQVGEAAQAGGKARSARAQTASQAAPQTAPQAASRAGAQEKADTAKVAILPFQINAGPEQDRLNDELPAMLEQRLTSRGIAVIPERTTVERMRRDKISSLNIETARSMASKLGATAAVYGSYSQVGNTFSIDARYVEVGEGGLVRPIFVEKNDPLELLPAVEELATRINNEMKRRELIAEVEVRGTRILDPDVVLMRVNTRKGDVLDMNAIDTEVKKIWDLGYFSDVSASVEPKPDGLHLVYTVQEKPRIESIVVEGNNDIDADDILAAMSTRTGAVLNEKLLAEDLLKIREVFRKKGYYLGTVEHRTDARQGGASAALVLTVHEGNKLYIKDVRVEGVKQLSEGDVKGELFLKERGWLSWITGTGVLQEEMLDRDAAAIGQYYMNNGFLDIAVGAAKVDYEEDGIVITFPINEGERYRVGEVVYEGDLIDTDEAFRKVTALDDIAEEGGWFSLAKMQDDVKRLTDFYSEYGYAFAEVTPLPKKRVDEPGVVDVHYQTSKKQKVYIRRAIIEGNTRTRDNVILRELRLSDGDLFVGSKLKRSIQRLNRLDYFEVAEAELVPTGKDEEVDLEIKIKEKSTGAISAGFGYSTYSAFGVSGTIQEKNLWGKGYTTGIQGYLSDRYTAYSAFFSNPRINDTNLSMAVEFYNTEQDFYDYEKDTTGGTIRFGYPLGEYTSVGLGYRLDQYRLYDFDEDASEIIKRYDGRRWSSVLTAGIVRNTTDRHQPTTGTINRLALEYGGGFMGGDDDFLKLIAEHHTYYQLRQNHVLHMRLKGAAVFKNGSEEIPVFERFWMGGMETIRGYASRDIVPRDPKTNDRIGGTRMAFGNFEYIWTIAPEMGVNIVPFFDIGVNIDTDNSYNWDDEILRSFGLELRWRSPMGDLRFAYGIPLDEDRKGNRDSGRFEFSMGQFF</sequence>
<evidence type="ECO:0000256" key="1">
    <source>
        <dbReference type="ARBA" id="ARBA00004370"/>
    </source>
</evidence>
<evidence type="ECO:0000256" key="3">
    <source>
        <dbReference type="ARBA" id="ARBA00022692"/>
    </source>
</evidence>
<dbReference type="Pfam" id="PF07244">
    <property type="entry name" value="POTRA"/>
    <property type="match status" value="5"/>
</dbReference>
<proteinExistence type="predicted"/>
<keyword evidence="4 10" id="KW-0732">Signal</keyword>
<protein>
    <recommendedName>
        <fullName evidence="8">Outer membrane protein assembly factor BamA</fullName>
    </recommendedName>
</protein>
<feature type="domain" description="POTRA" evidence="11">
    <location>
        <begin position="524"/>
        <end position="597"/>
    </location>
</feature>
<evidence type="ECO:0000256" key="6">
    <source>
        <dbReference type="ARBA" id="ARBA00023136"/>
    </source>
</evidence>
<keyword evidence="7" id="KW-0998">Cell outer membrane</keyword>
<dbReference type="PANTHER" id="PTHR12815">
    <property type="entry name" value="SORTING AND ASSEMBLY MACHINERY SAMM50 PROTEIN FAMILY MEMBER"/>
    <property type="match status" value="1"/>
</dbReference>
<dbReference type="Gene3D" id="3.10.20.310">
    <property type="entry name" value="membrane protein fhac"/>
    <property type="match status" value="5"/>
</dbReference>
<evidence type="ECO:0000259" key="11">
    <source>
        <dbReference type="PROSITE" id="PS51779"/>
    </source>
</evidence>
<feature type="compositionally biased region" description="Low complexity" evidence="9">
    <location>
        <begin position="37"/>
        <end position="56"/>
    </location>
</feature>
<comment type="subcellular location">
    <subcellularLocation>
        <location evidence="1">Membrane</location>
    </subcellularLocation>
</comment>
<reference evidence="12" key="1">
    <citation type="submission" date="2016-04" db="EMBL/GenBank/DDBJ databases">
        <authorList>
            <person name="Evans L.H."/>
            <person name="Alamgir A."/>
            <person name="Owens N."/>
            <person name="Weber N.D."/>
            <person name="Virtaneva K."/>
            <person name="Barbian K."/>
            <person name="Babar A."/>
            <person name="Rosenke K."/>
        </authorList>
    </citation>
    <scope>NUCLEOTIDE SEQUENCE</scope>
    <source>
        <strain evidence="12">86</strain>
    </source>
</reference>
<gene>
    <name evidence="12" type="primary">bamA</name>
    <name evidence="12" type="ORF">KL86DPRO_20180</name>
</gene>
<dbReference type="InterPro" id="IPR023707">
    <property type="entry name" value="OM_assembly_BamA"/>
</dbReference>
<dbReference type="AlphaFoldDB" id="A0A212JWH8"/>
<dbReference type="InterPro" id="IPR039910">
    <property type="entry name" value="D15-like"/>
</dbReference>
<feature type="domain" description="POTRA" evidence="11">
    <location>
        <begin position="268"/>
        <end position="346"/>
    </location>
</feature>
<dbReference type="Gene3D" id="2.40.160.50">
    <property type="entry name" value="membrane protein fhac: a member of the omp85/tpsb transporter family"/>
    <property type="match status" value="1"/>
</dbReference>
<dbReference type="GO" id="GO:0071709">
    <property type="term" value="P:membrane assembly"/>
    <property type="evidence" value="ECO:0007669"/>
    <property type="project" value="InterPro"/>
</dbReference>
<dbReference type="EMBL" id="FLUQ01000002">
    <property type="protein sequence ID" value="SBW03655.1"/>
    <property type="molecule type" value="Genomic_DNA"/>
</dbReference>
<feature type="domain" description="POTRA" evidence="11">
    <location>
        <begin position="196"/>
        <end position="267"/>
    </location>
</feature>
<organism evidence="12">
    <name type="scientific">uncultured delta proteobacterium</name>
    <dbReference type="NCBI Taxonomy" id="34034"/>
    <lineage>
        <taxon>Bacteria</taxon>
        <taxon>Deltaproteobacteria</taxon>
        <taxon>environmental samples</taxon>
    </lineage>
</organism>
<evidence type="ECO:0000256" key="4">
    <source>
        <dbReference type="ARBA" id="ARBA00022729"/>
    </source>
</evidence>
<evidence type="ECO:0000256" key="2">
    <source>
        <dbReference type="ARBA" id="ARBA00022452"/>
    </source>
</evidence>
<dbReference type="InterPro" id="IPR010827">
    <property type="entry name" value="BamA/TamA_POTRA"/>
</dbReference>
<dbReference type="InterPro" id="IPR034746">
    <property type="entry name" value="POTRA"/>
</dbReference>
<evidence type="ECO:0000256" key="9">
    <source>
        <dbReference type="SAM" id="MobiDB-lite"/>
    </source>
</evidence>
<feature type="chain" id="PRO_5012397367" description="Outer membrane protein assembly factor BamA" evidence="10">
    <location>
        <begin position="27"/>
        <end position="928"/>
    </location>
</feature>
<evidence type="ECO:0000256" key="8">
    <source>
        <dbReference type="NCBIfam" id="TIGR03303"/>
    </source>
</evidence>
<dbReference type="NCBIfam" id="TIGR03303">
    <property type="entry name" value="OM_YaeT"/>
    <property type="match status" value="1"/>
</dbReference>
<dbReference type="Pfam" id="PF01103">
    <property type="entry name" value="Omp85"/>
    <property type="match status" value="1"/>
</dbReference>
<keyword evidence="2" id="KW-1134">Transmembrane beta strand</keyword>
<dbReference type="InterPro" id="IPR000184">
    <property type="entry name" value="Bac_surfAg_D15"/>
</dbReference>
<dbReference type="PROSITE" id="PS51779">
    <property type="entry name" value="POTRA"/>
    <property type="match status" value="4"/>
</dbReference>
<name>A0A212JWH8_9DELT</name>
<dbReference type="PANTHER" id="PTHR12815:SF47">
    <property type="entry name" value="TRANSLOCATION AND ASSEMBLY MODULE SUBUNIT TAMA"/>
    <property type="match status" value="1"/>
</dbReference>
<evidence type="ECO:0000256" key="7">
    <source>
        <dbReference type="ARBA" id="ARBA00023237"/>
    </source>
</evidence>
<dbReference type="Gene3D" id="3.40.50.10610">
    <property type="entry name" value="ABC-type transport auxiliary lipoprotein component"/>
    <property type="match status" value="1"/>
</dbReference>
<evidence type="ECO:0000256" key="10">
    <source>
        <dbReference type="SAM" id="SignalP"/>
    </source>
</evidence>